<proteinExistence type="predicted"/>
<comment type="caution">
    <text evidence="1">The sequence shown here is derived from an EMBL/GenBank/DDBJ whole genome shotgun (WGS) entry which is preliminary data.</text>
</comment>
<name>A0ACC0K839_CHOFU</name>
<sequence length="1065" mass="115860">MTFRSLLPKELLVNAFPLLIEHVKARGVVCTYSACAIEKLVAGGMVDRAALLPHAPAALTALFAALGDSTSPQDHNEYVMKAILRTMSCLQDAALSYVGSALPKLAQLLAVVAKNPCKPHFNHYLFETLSLAVALVTKSNPNAITAFEDALFPIFQEILQNDVQEFMPYVFQMLSLLLELRGASSVVASGDGDAYGALLPCLVAPPLWERPANVRPLVRLLCAFVRARGDHVLREGKLALISLFELPTDDTALPDDHFVEVDDAPGYQAQSHQRVVSRAALRPHLSELPNIMKVLEEEPRVEVTQGAWSAAQAARDIVASGGGCVAQEEPFYVCDLRELAARHARWRDLMPRVEPFYAVKCNDDKLLLRTLAALGTGFDCASRGEIDLVTNLGVAPELVLRIRCDAKLSIQTLGDKFGCDPATEAPALLKTAAVLGLDVAAVINAALETHFPEPGVRVANRDETGVANTHTMYYINAGAYSAFIDVHYYPEKPMKFEPFYVGSWLLFQDMGAYTMTFATNFNGFVAPRVVLEEEPRVEVTQGAWSAAQAARDIVASGGGCVAQEEPFYVCDLRELAARHARWRDLMPRVEPFYAVKCNDDKLLLRTLAALGTGFDCASRGEIDLVTNLGVAPELVLRIRCDAKLSIQTLGDKFGCDPATEAPALLKTAAVLGLDYDAYARGIAHCRDLFALGAEAGRRMRLVDIGGGFPGDTGTSIKEVANRDETGVANTHTMYYINAGAYSAFIDVHYYPEKPMKFEPFYMLKEENHVIVMEGNWSALQAARDIVASGTQEEPFYVCDLRELEARHARWRDLMPRVEPFYAVKCNDDKLLLRTLAALGTGFDCASRGEIDLVTNLGACAAYPLRLDARAAVVRPEVRLRPRDRCARASQYDAYARAIALCRDVFAVAAKMGRRMRLVDIGGGFPGDTGTSIKEVAAVVNAALDTHFPDRGVRVIAEPGRYFAAAAYTLAVMIKSEDGEVHTMYSITDGVYGSFNSVITVNEKVEPMLLYSPFSECQFSVGRAAPPSLPCAAGAVLTSNPSATASLSSAGASVVGSQPNRLPKYN</sequence>
<protein>
    <submittedName>
        <fullName evidence="1">Uncharacterized protein</fullName>
    </submittedName>
</protein>
<organism evidence="1 2">
    <name type="scientific">Choristoneura fumiferana</name>
    <name type="common">Spruce budworm moth</name>
    <name type="synonym">Archips fumiferana</name>
    <dbReference type="NCBI Taxonomy" id="7141"/>
    <lineage>
        <taxon>Eukaryota</taxon>
        <taxon>Metazoa</taxon>
        <taxon>Ecdysozoa</taxon>
        <taxon>Arthropoda</taxon>
        <taxon>Hexapoda</taxon>
        <taxon>Insecta</taxon>
        <taxon>Pterygota</taxon>
        <taxon>Neoptera</taxon>
        <taxon>Endopterygota</taxon>
        <taxon>Lepidoptera</taxon>
        <taxon>Glossata</taxon>
        <taxon>Ditrysia</taxon>
        <taxon>Tortricoidea</taxon>
        <taxon>Tortricidae</taxon>
        <taxon>Tortricinae</taxon>
        <taxon>Choristoneura</taxon>
    </lineage>
</organism>
<keyword evidence="2" id="KW-1185">Reference proteome</keyword>
<evidence type="ECO:0000313" key="2">
    <source>
        <dbReference type="Proteomes" id="UP001064048"/>
    </source>
</evidence>
<reference evidence="1 2" key="1">
    <citation type="journal article" date="2022" name="Genome Biol. Evol.">
        <title>The Spruce Budworm Genome: Reconstructing the Evolutionary History of Antifreeze Proteins.</title>
        <authorList>
            <person name="Beliveau C."/>
            <person name="Gagne P."/>
            <person name="Picq S."/>
            <person name="Vernygora O."/>
            <person name="Keeling C.I."/>
            <person name="Pinkney K."/>
            <person name="Doucet D."/>
            <person name="Wen F."/>
            <person name="Johnston J.S."/>
            <person name="Maaroufi H."/>
            <person name="Boyle B."/>
            <person name="Laroche J."/>
            <person name="Dewar K."/>
            <person name="Juretic N."/>
            <person name="Blackburn G."/>
            <person name="Nisole A."/>
            <person name="Brunet B."/>
            <person name="Brandao M."/>
            <person name="Lumley L."/>
            <person name="Duan J."/>
            <person name="Quan G."/>
            <person name="Lucarotti C.J."/>
            <person name="Roe A.D."/>
            <person name="Sperling F.A.H."/>
            <person name="Levesque R.C."/>
            <person name="Cusson M."/>
        </authorList>
    </citation>
    <scope>NUCLEOTIDE SEQUENCE [LARGE SCALE GENOMIC DNA]</scope>
    <source>
        <strain evidence="1">Glfc:IPQL:Cfum</strain>
    </source>
</reference>
<dbReference type="Proteomes" id="UP001064048">
    <property type="component" value="Chromosome 24"/>
</dbReference>
<evidence type="ECO:0000313" key="1">
    <source>
        <dbReference type="EMBL" id="KAI8432634.1"/>
    </source>
</evidence>
<gene>
    <name evidence="1" type="ORF">MSG28_013615</name>
</gene>
<dbReference type="EMBL" id="CM046124">
    <property type="protein sequence ID" value="KAI8432634.1"/>
    <property type="molecule type" value="Genomic_DNA"/>
</dbReference>
<accession>A0ACC0K839</accession>